<dbReference type="PANTHER" id="PTHR15034">
    <property type="entry name" value="DEATH DOMAIN-CONTAINING PROTEIN CRADD"/>
    <property type="match status" value="1"/>
</dbReference>
<dbReference type="EMBL" id="JBJQND010000015">
    <property type="protein sequence ID" value="KAL3851613.1"/>
    <property type="molecule type" value="Genomic_DNA"/>
</dbReference>
<dbReference type="InterPro" id="IPR001315">
    <property type="entry name" value="CARD"/>
</dbReference>
<dbReference type="Pfam" id="PF00619">
    <property type="entry name" value="CARD"/>
    <property type="match status" value="1"/>
</dbReference>
<dbReference type="PANTHER" id="PTHR15034:SF5">
    <property type="entry name" value="DEATH DOMAIN-CONTAINING PROTEIN CRADD"/>
    <property type="match status" value="1"/>
</dbReference>
<keyword evidence="4" id="KW-1185">Reference proteome</keyword>
<evidence type="ECO:0000256" key="1">
    <source>
        <dbReference type="SAM" id="MobiDB-lite"/>
    </source>
</evidence>
<dbReference type="Proteomes" id="UP001634394">
    <property type="component" value="Unassembled WGS sequence"/>
</dbReference>
<evidence type="ECO:0000313" key="3">
    <source>
        <dbReference type="EMBL" id="KAL3851612.1"/>
    </source>
</evidence>
<gene>
    <name evidence="3" type="ORF">ACJMK2_015347</name>
</gene>
<dbReference type="EMBL" id="JBJQND010000015">
    <property type="protein sequence ID" value="KAL3851612.1"/>
    <property type="molecule type" value="Genomic_DNA"/>
</dbReference>
<accession>A0ABD3UQ14</accession>
<evidence type="ECO:0000313" key="4">
    <source>
        <dbReference type="Proteomes" id="UP001634394"/>
    </source>
</evidence>
<dbReference type="Gene3D" id="1.10.533.10">
    <property type="entry name" value="Death Domain, Fas"/>
    <property type="match status" value="1"/>
</dbReference>
<dbReference type="InterPro" id="IPR011029">
    <property type="entry name" value="DEATH-like_dom_sf"/>
</dbReference>
<comment type="caution">
    <text evidence="3">The sequence shown here is derived from an EMBL/GenBank/DDBJ whole genome shotgun (WGS) entry which is preliminary data.</text>
</comment>
<dbReference type="PROSITE" id="PS50209">
    <property type="entry name" value="CARD"/>
    <property type="match status" value="1"/>
</dbReference>
<dbReference type="InterPro" id="IPR037939">
    <property type="entry name" value="CRADD"/>
</dbReference>
<feature type="region of interest" description="Disordered" evidence="1">
    <location>
        <begin position="100"/>
        <end position="125"/>
    </location>
</feature>
<evidence type="ECO:0000259" key="2">
    <source>
        <dbReference type="PROSITE" id="PS50209"/>
    </source>
</evidence>
<dbReference type="Gene3D" id="3.40.50.10140">
    <property type="entry name" value="Toll/interleukin-1 receptor homology (TIR) domain"/>
    <property type="match status" value="1"/>
</dbReference>
<sequence>MASSRNEKLHRTVLNRCLPIFVRDLDINAVFDYLYLKNLFDEITLRDIKEEKTTSDKIRQLIYRLQQRDQDTYEKFKDCLVLSKQEHLKQILEEEEGKVTVGKDKTQGKARGAPNYSSAKPIHHSRSSNAVLEGTGKQYKNTSNLISPMSSVSLQGTEYVLKEHFDVCITYCETDENDAYEFKDHLETLDLGLGEHPKICLYTEEKVWGPIKLTEKPKFVCKHCTLIFVYLSKRSSEYEYANFFRDEVIMATIKNCRVRPVLSEKDCIIPTGLNNVPKIELYKRESRSYKENILNLFIMNKSERLRREAEGIESILSTL</sequence>
<dbReference type="InterPro" id="IPR035897">
    <property type="entry name" value="Toll_tir_struct_dom_sf"/>
</dbReference>
<dbReference type="AlphaFoldDB" id="A0ABD3UQ14"/>
<name>A0ABD3UQ14_SINWO</name>
<protein>
    <recommendedName>
        <fullName evidence="2">CARD domain-containing protein</fullName>
    </recommendedName>
</protein>
<dbReference type="CDD" id="cd01671">
    <property type="entry name" value="CARD"/>
    <property type="match status" value="1"/>
</dbReference>
<feature type="domain" description="CARD" evidence="2">
    <location>
        <begin position="6"/>
        <end position="95"/>
    </location>
</feature>
<dbReference type="SUPFAM" id="SSF47986">
    <property type="entry name" value="DEATH domain"/>
    <property type="match status" value="1"/>
</dbReference>
<reference evidence="3 4" key="1">
    <citation type="submission" date="2024-11" db="EMBL/GenBank/DDBJ databases">
        <title>Chromosome-level genome assembly of the freshwater bivalve Anodonta woodiana.</title>
        <authorList>
            <person name="Chen X."/>
        </authorList>
    </citation>
    <scope>NUCLEOTIDE SEQUENCE [LARGE SCALE GENOMIC DNA]</scope>
    <source>
        <strain evidence="3">MN2024</strain>
        <tissue evidence="3">Gills</tissue>
    </source>
</reference>
<organism evidence="3 4">
    <name type="scientific">Sinanodonta woodiana</name>
    <name type="common">Chinese pond mussel</name>
    <name type="synonym">Anodonta woodiana</name>
    <dbReference type="NCBI Taxonomy" id="1069815"/>
    <lineage>
        <taxon>Eukaryota</taxon>
        <taxon>Metazoa</taxon>
        <taxon>Spiralia</taxon>
        <taxon>Lophotrochozoa</taxon>
        <taxon>Mollusca</taxon>
        <taxon>Bivalvia</taxon>
        <taxon>Autobranchia</taxon>
        <taxon>Heteroconchia</taxon>
        <taxon>Palaeoheterodonta</taxon>
        <taxon>Unionida</taxon>
        <taxon>Unionoidea</taxon>
        <taxon>Unionidae</taxon>
        <taxon>Unioninae</taxon>
        <taxon>Sinanodonta</taxon>
    </lineage>
</organism>
<proteinExistence type="predicted"/>